<keyword evidence="3" id="KW-1185">Reference proteome</keyword>
<sequence>MLKSGYDRWLEDIRPQSTNWWKSDDELIPVNDMMMLGDLGIIIFISSRRSFQNLNLKLYKFCNAWSLQTPGIARLCCPLATVQISLNFVEYFESYGRLNFVDSGSTRAVRSRLQVRSDGPELATPADLIARRPLGSNPRPSDDRAGDVA</sequence>
<organism evidence="2 3">
    <name type="scientific">Dendrobium chrysotoxum</name>
    <name type="common">Orchid</name>
    <dbReference type="NCBI Taxonomy" id="161865"/>
    <lineage>
        <taxon>Eukaryota</taxon>
        <taxon>Viridiplantae</taxon>
        <taxon>Streptophyta</taxon>
        <taxon>Embryophyta</taxon>
        <taxon>Tracheophyta</taxon>
        <taxon>Spermatophyta</taxon>
        <taxon>Magnoliopsida</taxon>
        <taxon>Liliopsida</taxon>
        <taxon>Asparagales</taxon>
        <taxon>Orchidaceae</taxon>
        <taxon>Epidendroideae</taxon>
        <taxon>Malaxideae</taxon>
        <taxon>Dendrobiinae</taxon>
        <taxon>Dendrobium</taxon>
    </lineage>
</organism>
<dbReference type="AlphaFoldDB" id="A0AAV7FLE4"/>
<proteinExistence type="predicted"/>
<feature type="compositionally biased region" description="Basic and acidic residues" evidence="1">
    <location>
        <begin position="140"/>
        <end position="149"/>
    </location>
</feature>
<evidence type="ECO:0000313" key="2">
    <source>
        <dbReference type="EMBL" id="KAH0434954.1"/>
    </source>
</evidence>
<protein>
    <submittedName>
        <fullName evidence="2">Uncharacterized protein</fullName>
    </submittedName>
</protein>
<comment type="caution">
    <text evidence="2">The sequence shown here is derived from an EMBL/GenBank/DDBJ whole genome shotgun (WGS) entry which is preliminary data.</text>
</comment>
<gene>
    <name evidence="2" type="ORF">IEQ34_026721</name>
</gene>
<dbReference type="EMBL" id="JAGFBR010000779">
    <property type="protein sequence ID" value="KAH0434954.1"/>
    <property type="molecule type" value="Genomic_DNA"/>
</dbReference>
<accession>A0AAV7FLE4</accession>
<dbReference type="Proteomes" id="UP000775213">
    <property type="component" value="Unassembled WGS sequence"/>
</dbReference>
<reference evidence="2 3" key="1">
    <citation type="journal article" date="2021" name="Hortic Res">
        <title>Chromosome-scale assembly of the Dendrobium chrysotoxum genome enhances the understanding of orchid evolution.</title>
        <authorList>
            <person name="Zhang Y."/>
            <person name="Zhang G.Q."/>
            <person name="Zhang D."/>
            <person name="Liu X.D."/>
            <person name="Xu X.Y."/>
            <person name="Sun W.H."/>
            <person name="Yu X."/>
            <person name="Zhu X."/>
            <person name="Wang Z.W."/>
            <person name="Zhao X."/>
            <person name="Zhong W.Y."/>
            <person name="Chen H."/>
            <person name="Yin W.L."/>
            <person name="Huang T."/>
            <person name="Niu S.C."/>
            <person name="Liu Z.J."/>
        </authorList>
    </citation>
    <scope>NUCLEOTIDE SEQUENCE [LARGE SCALE GENOMIC DNA]</scope>
    <source>
        <strain evidence="2">Lindl</strain>
    </source>
</reference>
<evidence type="ECO:0000313" key="3">
    <source>
        <dbReference type="Proteomes" id="UP000775213"/>
    </source>
</evidence>
<name>A0AAV7FLE4_DENCH</name>
<feature type="region of interest" description="Disordered" evidence="1">
    <location>
        <begin position="120"/>
        <end position="149"/>
    </location>
</feature>
<evidence type="ECO:0000256" key="1">
    <source>
        <dbReference type="SAM" id="MobiDB-lite"/>
    </source>
</evidence>